<reference evidence="1" key="1">
    <citation type="submission" date="2023-03" db="UniProtKB">
        <authorList>
            <consortium name="EnsemblPlants"/>
        </authorList>
    </citation>
    <scope>IDENTIFICATION</scope>
</reference>
<proteinExistence type="predicted"/>
<accession>A0A9I9EFP6</accession>
<organism evidence="1">
    <name type="scientific">Cucumis melo</name>
    <name type="common">Muskmelon</name>
    <dbReference type="NCBI Taxonomy" id="3656"/>
    <lineage>
        <taxon>Eukaryota</taxon>
        <taxon>Viridiplantae</taxon>
        <taxon>Streptophyta</taxon>
        <taxon>Embryophyta</taxon>
        <taxon>Tracheophyta</taxon>
        <taxon>Spermatophyta</taxon>
        <taxon>Magnoliopsida</taxon>
        <taxon>eudicotyledons</taxon>
        <taxon>Gunneridae</taxon>
        <taxon>Pentapetalae</taxon>
        <taxon>rosids</taxon>
        <taxon>fabids</taxon>
        <taxon>Cucurbitales</taxon>
        <taxon>Cucurbitaceae</taxon>
        <taxon>Benincaseae</taxon>
        <taxon>Cucumis</taxon>
    </lineage>
</organism>
<evidence type="ECO:0000313" key="1">
    <source>
        <dbReference type="EnsemblPlants" id="MELO3C033136.2.1"/>
    </source>
</evidence>
<protein>
    <submittedName>
        <fullName evidence="1">Uncharacterized protein</fullName>
    </submittedName>
</protein>
<dbReference type="Gramene" id="MELO3C033136.2.1">
    <property type="protein sequence ID" value="MELO3C033136.2.1"/>
    <property type="gene ID" value="MELO3C033136.2"/>
</dbReference>
<sequence>MGHRLDRFGSHLSSPSNELASRLIPWENVSRSMPRVWVEALGDEKTEFGAFSLAFSWDEHWKSSSSARFLRCKCISSGF</sequence>
<dbReference type="AlphaFoldDB" id="A0A9I9EFP6"/>
<dbReference type="EnsemblPlants" id="MELO3C033136.2.1">
    <property type="protein sequence ID" value="MELO3C033136.2.1"/>
    <property type="gene ID" value="MELO3C033136.2"/>
</dbReference>
<name>A0A9I9EFP6_CUCME</name>